<dbReference type="Gene3D" id="3.40.50.1580">
    <property type="entry name" value="Nucleoside phosphorylase domain"/>
    <property type="match status" value="2"/>
</dbReference>
<dbReference type="GO" id="GO:0004850">
    <property type="term" value="F:uridine phosphorylase activity"/>
    <property type="evidence" value="ECO:0007669"/>
    <property type="project" value="TreeGrafter"/>
</dbReference>
<dbReference type="InterPro" id="IPR035994">
    <property type="entry name" value="Nucleoside_phosphorylase_sf"/>
</dbReference>
<proteinExistence type="predicted"/>
<dbReference type="PANTHER" id="PTHR43691:SF11">
    <property type="entry name" value="FI09636P-RELATED"/>
    <property type="match status" value="1"/>
</dbReference>
<dbReference type="GO" id="GO:0006218">
    <property type="term" value="P:uridine catabolic process"/>
    <property type="evidence" value="ECO:0007669"/>
    <property type="project" value="TreeGrafter"/>
</dbReference>
<gene>
    <name evidence="2" type="ORF">RR48_14751</name>
</gene>
<protein>
    <submittedName>
        <fullName evidence="2">Uridine phosphorylase 1</fullName>
    </submittedName>
</protein>
<dbReference type="FunCoup" id="A0A194R081">
    <property type="interactions" value="156"/>
</dbReference>
<dbReference type="EMBL" id="KQ460883">
    <property type="protein sequence ID" value="KPJ11112.1"/>
    <property type="molecule type" value="Genomic_DNA"/>
</dbReference>
<reference evidence="2 3" key="1">
    <citation type="journal article" date="2015" name="Nat. Commun.">
        <title>Outbred genome sequencing and CRISPR/Cas9 gene editing in butterflies.</title>
        <authorList>
            <person name="Li X."/>
            <person name="Fan D."/>
            <person name="Zhang W."/>
            <person name="Liu G."/>
            <person name="Zhang L."/>
            <person name="Zhao L."/>
            <person name="Fang X."/>
            <person name="Chen L."/>
            <person name="Dong Y."/>
            <person name="Chen Y."/>
            <person name="Ding Y."/>
            <person name="Zhao R."/>
            <person name="Feng M."/>
            <person name="Zhu Y."/>
            <person name="Feng Y."/>
            <person name="Jiang X."/>
            <person name="Zhu D."/>
            <person name="Xiang H."/>
            <person name="Feng X."/>
            <person name="Li S."/>
            <person name="Wang J."/>
            <person name="Zhang G."/>
            <person name="Kronforst M.R."/>
            <person name="Wang W."/>
        </authorList>
    </citation>
    <scope>NUCLEOTIDE SEQUENCE [LARGE SCALE GENOMIC DNA]</scope>
    <source>
        <strain evidence="2">Ya'a_city_454_Pm</strain>
        <tissue evidence="2">Whole body</tissue>
    </source>
</reference>
<evidence type="ECO:0000313" key="3">
    <source>
        <dbReference type="Proteomes" id="UP000053240"/>
    </source>
</evidence>
<dbReference type="Proteomes" id="UP000053240">
    <property type="component" value="Unassembled WGS sequence"/>
</dbReference>
<dbReference type="InParanoid" id="A0A194R081"/>
<dbReference type="STRING" id="76193.A0A194R081"/>
<accession>A0A194R081</accession>
<feature type="domain" description="Nucleoside phosphorylase" evidence="1">
    <location>
        <begin position="95"/>
        <end position="258"/>
    </location>
</feature>
<dbReference type="Pfam" id="PF01048">
    <property type="entry name" value="PNP_UDP_1"/>
    <property type="match status" value="1"/>
</dbReference>
<dbReference type="GO" id="GO:0005829">
    <property type="term" value="C:cytosol"/>
    <property type="evidence" value="ECO:0007669"/>
    <property type="project" value="TreeGrafter"/>
</dbReference>
<keyword evidence="3" id="KW-1185">Reference proteome</keyword>
<dbReference type="SUPFAM" id="SSF53167">
    <property type="entry name" value="Purine and uridine phosphorylases"/>
    <property type="match status" value="1"/>
</dbReference>
<sequence length="336" mass="37889">MPCNCEDDNGVPMHQNGCRLTADRSALQQYGYRHRKQENGSSMSEEVDPDLVRYPDGTVRLRNPNIELMDQDILYHLALGSGSHDLVEMFGDVQFVCMGGTPKRVEQFAYTIMAEIGHKLPCGTTLQDISQFSYRYSMYKVGPVLSISHGMGIPSVGILLHEVIKLMYHAKVRDPVFFRIGTCGGIGYEGGTVVISEEAVDGTLKNALELTVLGKTIQRLAKLDRRLVKELKSLADPEDPYDTITGKTMCTYDFYEAVARDFVRAESKNDRLKGDQVLAPKEVLDEWQQRPTKLVCRYIKKQLQMKGRLSLEGHGSIAVKSPRRFKLVQQESENYD</sequence>
<name>A0A194R081_PAPMA</name>
<evidence type="ECO:0000259" key="1">
    <source>
        <dbReference type="Pfam" id="PF01048"/>
    </source>
</evidence>
<organism evidence="2 3">
    <name type="scientific">Papilio machaon</name>
    <name type="common">Old World swallowtail butterfly</name>
    <dbReference type="NCBI Taxonomy" id="76193"/>
    <lineage>
        <taxon>Eukaryota</taxon>
        <taxon>Metazoa</taxon>
        <taxon>Ecdysozoa</taxon>
        <taxon>Arthropoda</taxon>
        <taxon>Hexapoda</taxon>
        <taxon>Insecta</taxon>
        <taxon>Pterygota</taxon>
        <taxon>Neoptera</taxon>
        <taxon>Endopterygota</taxon>
        <taxon>Lepidoptera</taxon>
        <taxon>Glossata</taxon>
        <taxon>Ditrysia</taxon>
        <taxon>Papilionoidea</taxon>
        <taxon>Papilionidae</taxon>
        <taxon>Papilioninae</taxon>
        <taxon>Papilio</taxon>
    </lineage>
</organism>
<dbReference type="InterPro" id="IPR000845">
    <property type="entry name" value="Nucleoside_phosphorylase_d"/>
</dbReference>
<dbReference type="PANTHER" id="PTHR43691">
    <property type="entry name" value="URIDINE PHOSPHORYLASE"/>
    <property type="match status" value="1"/>
</dbReference>
<dbReference type="AlphaFoldDB" id="A0A194R081"/>
<evidence type="ECO:0000313" key="2">
    <source>
        <dbReference type="EMBL" id="KPJ11112.1"/>
    </source>
</evidence>
<dbReference type="KEGG" id="pmac:106714701"/>